<dbReference type="RefSeq" id="XP_004036947.1">
    <property type="nucleotide sequence ID" value="XM_004036899.1"/>
</dbReference>
<dbReference type="Proteomes" id="UP000008983">
    <property type="component" value="Unassembled WGS sequence"/>
</dbReference>
<keyword evidence="2" id="KW-1185">Reference proteome</keyword>
<reference evidence="1 2" key="1">
    <citation type="submission" date="2011-07" db="EMBL/GenBank/DDBJ databases">
        <authorList>
            <person name="Coyne R."/>
            <person name="Brami D."/>
            <person name="Johnson J."/>
            <person name="Hostetler J."/>
            <person name="Hannick L."/>
            <person name="Clark T."/>
            <person name="Cassidy-Hanley D."/>
            <person name="Inman J."/>
        </authorList>
    </citation>
    <scope>NUCLEOTIDE SEQUENCE [LARGE SCALE GENOMIC DNA]</scope>
    <source>
        <strain evidence="1 2">G5</strain>
    </source>
</reference>
<dbReference type="InParanoid" id="G0QP94"/>
<dbReference type="EMBL" id="GL983537">
    <property type="protein sequence ID" value="EGR32961.1"/>
    <property type="molecule type" value="Genomic_DNA"/>
</dbReference>
<evidence type="ECO:0000313" key="1">
    <source>
        <dbReference type="EMBL" id="EGR32961.1"/>
    </source>
</evidence>
<dbReference type="AlphaFoldDB" id="G0QP94"/>
<evidence type="ECO:0000313" key="2">
    <source>
        <dbReference type="Proteomes" id="UP000008983"/>
    </source>
</evidence>
<protein>
    <submittedName>
        <fullName evidence="1">Ras family protein, putative</fullName>
    </submittedName>
</protein>
<dbReference type="GeneID" id="14909131"/>
<gene>
    <name evidence="1" type="ORF">IMG5_065600</name>
</gene>
<organism evidence="1 2">
    <name type="scientific">Ichthyophthirius multifiliis</name>
    <name type="common">White spot disease agent</name>
    <name type="synonym">Ich</name>
    <dbReference type="NCBI Taxonomy" id="5932"/>
    <lineage>
        <taxon>Eukaryota</taxon>
        <taxon>Sar</taxon>
        <taxon>Alveolata</taxon>
        <taxon>Ciliophora</taxon>
        <taxon>Intramacronucleata</taxon>
        <taxon>Oligohymenophorea</taxon>
        <taxon>Hymenostomatida</taxon>
        <taxon>Ophryoglenina</taxon>
        <taxon>Ichthyophthirius</taxon>
    </lineage>
</organism>
<name>G0QP94_ICHMU</name>
<accession>G0QP94</accession>
<proteinExistence type="predicted"/>
<sequence length="144" mass="17878">MIICLNQQQLEIQVQVNHVFYYDLAMNNLMNHIQQQQELIFVLRLYKQMESKQNYKYGIQQDKSDSEQQQMLIIKVQMAQYQYMIQQIIHLLRIQTVFGQMKQKVMQRKTQKCYFWETRRIQKNKDKQRKMQYRNMQKKKNGFI</sequence>